<dbReference type="InterPro" id="IPR029056">
    <property type="entry name" value="Ribokinase-like"/>
</dbReference>
<organism evidence="4">
    <name type="scientific">Caldithrix abyssi</name>
    <dbReference type="NCBI Taxonomy" id="187145"/>
    <lineage>
        <taxon>Bacteria</taxon>
        <taxon>Pseudomonadati</taxon>
        <taxon>Calditrichota</taxon>
        <taxon>Calditrichia</taxon>
        <taxon>Calditrichales</taxon>
        <taxon>Calditrichaceae</taxon>
        <taxon>Caldithrix</taxon>
    </lineage>
</organism>
<keyword evidence="1" id="KW-0808">Transferase</keyword>
<dbReference type="PANTHER" id="PTHR46969">
    <property type="entry name" value="BIFUNCTIONAL PROTEIN HLDE"/>
    <property type="match status" value="1"/>
</dbReference>
<evidence type="ECO:0000256" key="2">
    <source>
        <dbReference type="ARBA" id="ARBA00022777"/>
    </source>
</evidence>
<dbReference type="GO" id="GO:0016773">
    <property type="term" value="F:phosphotransferase activity, alcohol group as acceptor"/>
    <property type="evidence" value="ECO:0007669"/>
    <property type="project" value="InterPro"/>
</dbReference>
<feature type="domain" description="Carbohydrate kinase PfkB" evidence="3">
    <location>
        <begin position="19"/>
        <end position="313"/>
    </location>
</feature>
<dbReference type="AlphaFoldDB" id="A0A7V4U2Y6"/>
<protein>
    <submittedName>
        <fullName evidence="4">D-glycero-beta-D-manno-heptose-7-phosphate kinase</fullName>
    </submittedName>
</protein>
<dbReference type="InterPro" id="IPR011611">
    <property type="entry name" value="PfkB_dom"/>
</dbReference>
<dbReference type="Pfam" id="PF00294">
    <property type="entry name" value="PfkB"/>
    <property type="match status" value="1"/>
</dbReference>
<dbReference type="InterPro" id="IPR011913">
    <property type="entry name" value="RfaE_dom_I"/>
</dbReference>
<dbReference type="CDD" id="cd01172">
    <property type="entry name" value="RfaE_like"/>
    <property type="match status" value="1"/>
</dbReference>
<dbReference type="GO" id="GO:0005829">
    <property type="term" value="C:cytosol"/>
    <property type="evidence" value="ECO:0007669"/>
    <property type="project" value="TreeGrafter"/>
</dbReference>
<dbReference type="PROSITE" id="PS00583">
    <property type="entry name" value="PFKB_KINASES_1"/>
    <property type="match status" value="1"/>
</dbReference>
<dbReference type="GO" id="GO:0033785">
    <property type="term" value="F:heptose 7-phosphate kinase activity"/>
    <property type="evidence" value="ECO:0007669"/>
    <property type="project" value="TreeGrafter"/>
</dbReference>
<dbReference type="Proteomes" id="UP000885779">
    <property type="component" value="Unassembled WGS sequence"/>
</dbReference>
<accession>A0A7V4U2Y6</accession>
<dbReference type="InterPro" id="IPR002173">
    <property type="entry name" value="Carboh/pur_kinase_PfkB_CS"/>
</dbReference>
<gene>
    <name evidence="4" type="primary">rfaE1</name>
    <name evidence="4" type="ORF">ENK44_13490</name>
</gene>
<evidence type="ECO:0000259" key="3">
    <source>
        <dbReference type="Pfam" id="PF00294"/>
    </source>
</evidence>
<dbReference type="Gene3D" id="3.40.1190.20">
    <property type="match status" value="1"/>
</dbReference>
<dbReference type="NCBIfam" id="TIGR02198">
    <property type="entry name" value="rfaE_dom_I"/>
    <property type="match status" value="1"/>
</dbReference>
<name>A0A7V4U2Y6_CALAY</name>
<keyword evidence="2 4" id="KW-0418">Kinase</keyword>
<dbReference type="GO" id="GO:0033786">
    <property type="term" value="F:heptose-1-phosphate adenylyltransferase activity"/>
    <property type="evidence" value="ECO:0007669"/>
    <property type="project" value="TreeGrafter"/>
</dbReference>
<reference evidence="4" key="1">
    <citation type="journal article" date="2020" name="mSystems">
        <title>Genome- and Community-Level Interaction Insights into Carbon Utilization and Element Cycling Functions of Hydrothermarchaeota in Hydrothermal Sediment.</title>
        <authorList>
            <person name="Zhou Z."/>
            <person name="Liu Y."/>
            <person name="Xu W."/>
            <person name="Pan J."/>
            <person name="Luo Z.H."/>
            <person name="Li M."/>
        </authorList>
    </citation>
    <scope>NUCLEOTIDE SEQUENCE [LARGE SCALE GENOMIC DNA]</scope>
    <source>
        <strain evidence="4">HyVt-577</strain>
    </source>
</reference>
<comment type="caution">
    <text evidence="4">The sequence shown here is derived from an EMBL/GenBank/DDBJ whole genome shotgun (WGS) entry which is preliminary data.</text>
</comment>
<dbReference type="SUPFAM" id="SSF53613">
    <property type="entry name" value="Ribokinase-like"/>
    <property type="match status" value="1"/>
</dbReference>
<dbReference type="EMBL" id="DRQG01000126">
    <property type="protein sequence ID" value="HGY56713.1"/>
    <property type="molecule type" value="Genomic_DNA"/>
</dbReference>
<proteinExistence type="predicted"/>
<dbReference type="PANTHER" id="PTHR46969:SF1">
    <property type="entry name" value="BIFUNCTIONAL PROTEIN HLDE"/>
    <property type="match status" value="1"/>
</dbReference>
<evidence type="ECO:0000313" key="4">
    <source>
        <dbReference type="EMBL" id="HGY56713.1"/>
    </source>
</evidence>
<evidence type="ECO:0000256" key="1">
    <source>
        <dbReference type="ARBA" id="ARBA00022679"/>
    </source>
</evidence>
<sequence>MITFEKERLSEILNGFTDKRILVIGDLMIDEYLWGNVTRLSPEAPVPVVEIENESLRFGGAANVALNIRTLGCQPLLIGIIGKDRPGNEFIRLMNESGMSADGLVQVEERVTTVKTRIIGDNQHLARVDREDTAYISGALEEKIIQTISEMLPDADAVILEDYNKGLLSKRVIQSTIQLANEHGLISSVDPKFVHFLEYSGATVFKPNIKETSQALARVIDNDADVDQAGAELLQKLKARYVLLTLGAKGLALFGAKDEKYRIPAKTRKVADVSGAGDTVISTMTAALVGGATALEAACLANYAAGIVCEEVGIVPIERQRLQKEIEEWER</sequence>